<dbReference type="GO" id="GO:0035312">
    <property type="term" value="F:5'-3' DNA exonuclease activity"/>
    <property type="evidence" value="ECO:0007669"/>
    <property type="project" value="TreeGrafter"/>
</dbReference>
<dbReference type="GO" id="GO:0004534">
    <property type="term" value="F:5'-3' RNA exonuclease activity"/>
    <property type="evidence" value="ECO:0007669"/>
    <property type="project" value="TreeGrafter"/>
</dbReference>
<dbReference type="InterPro" id="IPR004013">
    <property type="entry name" value="PHP_dom"/>
</dbReference>
<dbReference type="InterPro" id="IPR016195">
    <property type="entry name" value="Pol/histidinol_Pase-like"/>
</dbReference>
<dbReference type="InterPro" id="IPR052018">
    <property type="entry name" value="PHP_domain"/>
</dbReference>
<accession>A0A0F9D4G3</accession>
<evidence type="ECO:0000259" key="1">
    <source>
        <dbReference type="SMART" id="SM00481"/>
    </source>
</evidence>
<evidence type="ECO:0000313" key="2">
    <source>
        <dbReference type="EMBL" id="KKL56464.1"/>
    </source>
</evidence>
<protein>
    <recommendedName>
        <fullName evidence="1">Polymerase/histidinol phosphatase N-terminal domain-containing protein</fullName>
    </recommendedName>
</protein>
<dbReference type="EMBL" id="LAZR01030484">
    <property type="protein sequence ID" value="KKL56464.1"/>
    <property type="molecule type" value="Genomic_DNA"/>
</dbReference>
<dbReference type="SMART" id="SM00481">
    <property type="entry name" value="POLIIIAc"/>
    <property type="match status" value="1"/>
</dbReference>
<dbReference type="AlphaFoldDB" id="A0A0F9D4G3"/>
<dbReference type="Gene3D" id="3.20.20.140">
    <property type="entry name" value="Metal-dependent hydrolases"/>
    <property type="match status" value="1"/>
</dbReference>
<dbReference type="PANTHER" id="PTHR42924">
    <property type="entry name" value="EXONUCLEASE"/>
    <property type="match status" value="1"/>
</dbReference>
<reference evidence="2" key="1">
    <citation type="journal article" date="2015" name="Nature">
        <title>Complex archaea that bridge the gap between prokaryotes and eukaryotes.</title>
        <authorList>
            <person name="Spang A."/>
            <person name="Saw J.H."/>
            <person name="Jorgensen S.L."/>
            <person name="Zaremba-Niedzwiedzka K."/>
            <person name="Martijn J."/>
            <person name="Lind A.E."/>
            <person name="van Eijk R."/>
            <person name="Schleper C."/>
            <person name="Guy L."/>
            <person name="Ettema T.J."/>
        </authorList>
    </citation>
    <scope>NUCLEOTIDE SEQUENCE</scope>
</reference>
<sequence length="249" mass="28985">MDFRADLHMHSYFSDGTNSPEELLHLAKEKNLSAISITDHDTIDAYDDNLFEIAKKLNIRLIIGSEISSQLFNTTVHILAYGIDLHSKNFKKFLKELWEKRRDRNIKILEKLLIKNIDISEKDLIEYCKKTNISKTVIGRVHIAKLMIEKGYVKTINEAFDEFIKDDGPCFVMGDRFTPKEVIDQIHMAKAKAVLAHPNIIKKSKVIDALLEHDFDGIEVYYSKLYPMHEKKWLNKFNSTYIYGIIFCL</sequence>
<proteinExistence type="predicted"/>
<comment type="caution">
    <text evidence="2">The sequence shown here is derived from an EMBL/GenBank/DDBJ whole genome shotgun (WGS) entry which is preliminary data.</text>
</comment>
<feature type="domain" description="Polymerase/histidinol phosphatase N-terminal" evidence="1">
    <location>
        <begin position="5"/>
        <end position="71"/>
    </location>
</feature>
<dbReference type="CDD" id="cd07438">
    <property type="entry name" value="PHP_HisPPase_AMP"/>
    <property type="match status" value="1"/>
</dbReference>
<gene>
    <name evidence="2" type="ORF">LCGC14_2245150</name>
</gene>
<dbReference type="PANTHER" id="PTHR42924:SF3">
    <property type="entry name" value="POLYMERASE_HISTIDINOL PHOSPHATASE N-TERMINAL DOMAIN-CONTAINING PROTEIN"/>
    <property type="match status" value="1"/>
</dbReference>
<dbReference type="Pfam" id="PF02811">
    <property type="entry name" value="PHP"/>
    <property type="match status" value="1"/>
</dbReference>
<dbReference type="Gene3D" id="1.10.150.650">
    <property type="match status" value="1"/>
</dbReference>
<name>A0A0F9D4G3_9ZZZZ</name>
<dbReference type="InterPro" id="IPR003141">
    <property type="entry name" value="Pol/His_phosphatase_N"/>
</dbReference>
<dbReference type="SUPFAM" id="SSF89550">
    <property type="entry name" value="PHP domain-like"/>
    <property type="match status" value="1"/>
</dbReference>
<organism evidence="2">
    <name type="scientific">marine sediment metagenome</name>
    <dbReference type="NCBI Taxonomy" id="412755"/>
    <lineage>
        <taxon>unclassified sequences</taxon>
        <taxon>metagenomes</taxon>
        <taxon>ecological metagenomes</taxon>
    </lineage>
</organism>